<dbReference type="PANTHER" id="PTHR38591:SF1">
    <property type="entry name" value="BLL1000 PROTEIN"/>
    <property type="match status" value="1"/>
</dbReference>
<dbReference type="SUPFAM" id="SSF159245">
    <property type="entry name" value="AttH-like"/>
    <property type="match status" value="1"/>
</dbReference>
<organism evidence="2 3">
    <name type="scientific">Nitrospira tepida</name>
    <dbReference type="NCBI Taxonomy" id="2973512"/>
    <lineage>
        <taxon>Bacteria</taxon>
        <taxon>Pseudomonadati</taxon>
        <taxon>Nitrospirota</taxon>
        <taxon>Nitrospiria</taxon>
        <taxon>Nitrospirales</taxon>
        <taxon>Nitrospiraceae</taxon>
        <taxon>Nitrospira</taxon>
    </lineage>
</organism>
<dbReference type="Proteomes" id="UP001179121">
    <property type="component" value="Chromosome"/>
</dbReference>
<accession>A0AA86MWK4</accession>
<evidence type="ECO:0000313" key="2">
    <source>
        <dbReference type="EMBL" id="CAI4030386.1"/>
    </source>
</evidence>
<keyword evidence="3" id="KW-1185">Reference proteome</keyword>
<protein>
    <submittedName>
        <fullName evidence="2">AttH component of AttEFGH ABC transport system</fullName>
    </submittedName>
</protein>
<dbReference type="Gene3D" id="2.40.370.10">
    <property type="entry name" value="AttH-like domain"/>
    <property type="match status" value="2"/>
</dbReference>
<dbReference type="Pfam" id="PF07143">
    <property type="entry name" value="CrtC"/>
    <property type="match status" value="1"/>
</dbReference>
<dbReference type="InterPro" id="IPR010791">
    <property type="entry name" value="AttH_dom"/>
</dbReference>
<feature type="domain" description="AttH" evidence="1">
    <location>
        <begin position="84"/>
        <end position="269"/>
    </location>
</feature>
<name>A0AA86MWK4_9BACT</name>
<reference evidence="2" key="1">
    <citation type="submission" date="2022-10" db="EMBL/GenBank/DDBJ databases">
        <authorList>
            <person name="Koch H."/>
        </authorList>
    </citation>
    <scope>NUCLEOTIDE SEQUENCE</scope>
    <source>
        <strain evidence="2">DNF</strain>
    </source>
</reference>
<dbReference type="InterPro" id="IPR023374">
    <property type="entry name" value="AttH-like_dom_sf"/>
</dbReference>
<dbReference type="Pfam" id="PF17186">
    <property type="entry name" value="Lipocalin_9"/>
    <property type="match status" value="1"/>
</dbReference>
<sequence>MCDCIERSRITGSSVWCGLLSRSFPIWLAATIVFPAGAFSSSSNSEHRRAPERATTAVHSFQQALPGYRYLFPRDHGSHPAFQTEWWYYTGHLKAADGRTFGYELTFFRRGVTRTEKARDGSAPPQERSRWRIHDLYLAHFALTDLAQEQFHYAEKISREGLGKAGADQDRLRVWIDRWSAVSPEGTDGLDKVHHLTAATEDYGIELILSPTKPPVIHGSQGISRKGAKPEEASHYYSLTRLSTRGTLTVKGERIPVTGQSWMDHEFGSGELSAELVGWDWFSLQLNTGDELMWYRLRRTDGQADPASSGTWVGADGQTRPLTTESIRLDELERWTSPHSGARYPSRWRLSSKTLDLVLDIDPLLNDQELITWRSTRVTYWEGAARLTGTLRGKPVAGQGYVELTGYAERYKPAATP</sequence>
<gene>
    <name evidence="2" type="ORF">DNFV4_00814</name>
</gene>
<evidence type="ECO:0000259" key="1">
    <source>
        <dbReference type="Pfam" id="PF07143"/>
    </source>
</evidence>
<dbReference type="EMBL" id="OX365700">
    <property type="protein sequence ID" value="CAI4030386.1"/>
    <property type="molecule type" value="Genomic_DNA"/>
</dbReference>
<dbReference type="KEGG" id="nti:DNFV4_00814"/>
<evidence type="ECO:0000313" key="3">
    <source>
        <dbReference type="Proteomes" id="UP001179121"/>
    </source>
</evidence>
<dbReference type="AlphaFoldDB" id="A0AA86MWK4"/>
<dbReference type="PANTHER" id="PTHR38591">
    <property type="entry name" value="HYDROLASE"/>
    <property type="match status" value="1"/>
</dbReference>
<proteinExistence type="predicted"/>